<sequence>MSLLKAHAALAGKTAVVVGGAGGILGRAVTLGLAGAGVRIAACDIDEQAVHLIVPEVEALGSQILSMHTDVADVEAFDRFYDRVAAEFDRLDIVVNLVGGVARNFFLETTREQNTRDIRLNYGYVIDSVRRAVPLIRAGGAGGSIINFTTIEAHRGAATFAVYAGAKAATTNFSRAMALELGADKIRVNLIAPDTNPAKGSNAALYPEDLARLADLGDEYDDIFAEAFNMYVPLKQAPTVDDIVNGVLFLASDLSRSITGTTLHIDGGTSAGLGFLDWPHGDGFMPAPLGGTLKRLFSGNG</sequence>
<dbReference type="GO" id="GO:0016491">
    <property type="term" value="F:oxidoreductase activity"/>
    <property type="evidence" value="ECO:0007669"/>
    <property type="project" value="UniProtKB-KW"/>
</dbReference>
<dbReference type="InterPro" id="IPR036291">
    <property type="entry name" value="NAD(P)-bd_dom_sf"/>
</dbReference>
<comment type="similarity">
    <text evidence="1">Belongs to the short-chain dehydrogenases/reductases (SDR) family.</text>
</comment>
<proteinExistence type="inferred from homology"/>
<dbReference type="Pfam" id="PF13561">
    <property type="entry name" value="adh_short_C2"/>
    <property type="match status" value="1"/>
</dbReference>
<dbReference type="Gene3D" id="3.40.50.720">
    <property type="entry name" value="NAD(P)-binding Rossmann-like Domain"/>
    <property type="match status" value="1"/>
</dbReference>
<dbReference type="Proteomes" id="UP000192707">
    <property type="component" value="Unassembled WGS sequence"/>
</dbReference>
<dbReference type="CDD" id="cd05233">
    <property type="entry name" value="SDR_c"/>
    <property type="match status" value="1"/>
</dbReference>
<keyword evidence="2" id="KW-0560">Oxidoreductase</keyword>
<gene>
    <name evidence="3" type="ORF">BST14_05380</name>
</gene>
<keyword evidence="4" id="KW-1185">Reference proteome</keyword>
<dbReference type="InterPro" id="IPR002347">
    <property type="entry name" value="SDR_fam"/>
</dbReference>
<dbReference type="RefSeq" id="WP_083063538.1">
    <property type="nucleotide sequence ID" value="NZ_MVHG01000007.1"/>
</dbReference>
<reference evidence="3 4" key="1">
    <citation type="submission" date="2016-12" db="EMBL/GenBank/DDBJ databases">
        <title>The new phylogeny of genus Mycobacterium.</title>
        <authorList>
            <person name="Tortoli E."/>
            <person name="Trovato A."/>
            <person name="Cirillo D.M."/>
        </authorList>
    </citation>
    <scope>NUCLEOTIDE SEQUENCE [LARGE SCALE GENOMIC DNA]</scope>
    <source>
        <strain evidence="3 4">DSM 45069</strain>
    </source>
</reference>
<organism evidence="3 4">
    <name type="scientific">Mycobacterium arosiense ATCC BAA-1401 = DSM 45069</name>
    <dbReference type="NCBI Taxonomy" id="1265311"/>
    <lineage>
        <taxon>Bacteria</taxon>
        <taxon>Bacillati</taxon>
        <taxon>Actinomycetota</taxon>
        <taxon>Actinomycetes</taxon>
        <taxon>Mycobacteriales</taxon>
        <taxon>Mycobacteriaceae</taxon>
        <taxon>Mycobacterium</taxon>
        <taxon>Mycobacterium avium complex (MAC)</taxon>
    </lineage>
</organism>
<comment type="caution">
    <text evidence="3">The sequence shown here is derived from an EMBL/GenBank/DDBJ whole genome shotgun (WGS) entry which is preliminary data.</text>
</comment>
<evidence type="ECO:0000256" key="1">
    <source>
        <dbReference type="ARBA" id="ARBA00006484"/>
    </source>
</evidence>
<dbReference type="PANTHER" id="PTHR43477:SF1">
    <property type="entry name" value="DIHYDROANTICAPSIN 7-DEHYDROGENASE"/>
    <property type="match status" value="1"/>
</dbReference>
<dbReference type="PANTHER" id="PTHR43477">
    <property type="entry name" value="DIHYDROANTICAPSIN 7-DEHYDROGENASE"/>
    <property type="match status" value="1"/>
</dbReference>
<dbReference type="EMBL" id="MVHG01000007">
    <property type="protein sequence ID" value="ORA19474.1"/>
    <property type="molecule type" value="Genomic_DNA"/>
</dbReference>
<dbReference type="PRINTS" id="PR00080">
    <property type="entry name" value="SDRFAMILY"/>
</dbReference>
<protein>
    <submittedName>
        <fullName evidence="3">Short-chain dehydrogenase</fullName>
    </submittedName>
</protein>
<dbReference type="InterPro" id="IPR051122">
    <property type="entry name" value="SDR_DHRS6-like"/>
</dbReference>
<name>A0A1W9ZNT4_MYCAI</name>
<accession>A0A1W9ZNT4</accession>
<dbReference type="OrthoDB" id="7064009at2"/>
<evidence type="ECO:0000313" key="3">
    <source>
        <dbReference type="EMBL" id="ORA19474.1"/>
    </source>
</evidence>
<dbReference type="AlphaFoldDB" id="A0A1W9ZNT4"/>
<dbReference type="SUPFAM" id="SSF51735">
    <property type="entry name" value="NAD(P)-binding Rossmann-fold domains"/>
    <property type="match status" value="1"/>
</dbReference>
<dbReference type="Gene3D" id="1.10.8.400">
    <property type="entry name" value="Enoyl acyl carrier protein reductase"/>
    <property type="match status" value="1"/>
</dbReference>
<dbReference type="PRINTS" id="PR00081">
    <property type="entry name" value="GDHRDH"/>
</dbReference>
<evidence type="ECO:0000256" key="2">
    <source>
        <dbReference type="ARBA" id="ARBA00023002"/>
    </source>
</evidence>
<evidence type="ECO:0000313" key="4">
    <source>
        <dbReference type="Proteomes" id="UP000192707"/>
    </source>
</evidence>